<evidence type="ECO:0000256" key="1">
    <source>
        <dbReference type="ARBA" id="ARBA00005439"/>
    </source>
</evidence>
<dbReference type="GO" id="GO:0043022">
    <property type="term" value="F:ribosome binding"/>
    <property type="evidence" value="ECO:0007669"/>
    <property type="project" value="TreeGrafter"/>
</dbReference>
<dbReference type="PANTHER" id="PTHR10938">
    <property type="entry name" value="TRANSLATION INITIATION FACTOR IF-3"/>
    <property type="match status" value="1"/>
</dbReference>
<proteinExistence type="inferred from homology"/>
<organism evidence="7 8">
    <name type="scientific">Candidatus Pinguicoccus supinus</name>
    <dbReference type="NCBI Taxonomy" id="2529394"/>
    <lineage>
        <taxon>Bacteria</taxon>
        <taxon>Pseudomonadati</taxon>
        <taxon>Verrucomicrobiota</taxon>
        <taxon>Candidatus Pinguicoccus</taxon>
    </lineage>
</organism>
<dbReference type="Proteomes" id="UP000594451">
    <property type="component" value="Chromosome"/>
</dbReference>
<dbReference type="AlphaFoldDB" id="A0A7T0BRR4"/>
<evidence type="ECO:0000259" key="6">
    <source>
        <dbReference type="Pfam" id="PF05198"/>
    </source>
</evidence>
<dbReference type="InterPro" id="IPR036787">
    <property type="entry name" value="T_IF-3_N_sf"/>
</dbReference>
<dbReference type="InterPro" id="IPR001288">
    <property type="entry name" value="Translation_initiation_fac_3"/>
</dbReference>
<dbReference type="PANTHER" id="PTHR10938:SF0">
    <property type="entry name" value="TRANSLATION INITIATION FACTOR IF-3, MITOCHONDRIAL"/>
    <property type="match status" value="1"/>
</dbReference>
<keyword evidence="8" id="KW-1185">Reference proteome</keyword>
<name>A0A7T0BRR4_9BACT</name>
<dbReference type="NCBIfam" id="TIGR00168">
    <property type="entry name" value="infC"/>
    <property type="match status" value="1"/>
</dbReference>
<dbReference type="SUPFAM" id="SSF54364">
    <property type="entry name" value="Translation initiation factor IF3, N-terminal domain"/>
    <property type="match status" value="1"/>
</dbReference>
<protein>
    <recommendedName>
        <fullName evidence="4">Translation initiation factor IF-3</fullName>
    </recommendedName>
</protein>
<evidence type="ECO:0000313" key="8">
    <source>
        <dbReference type="Proteomes" id="UP000594451"/>
    </source>
</evidence>
<dbReference type="GO" id="GO:0003743">
    <property type="term" value="F:translation initiation factor activity"/>
    <property type="evidence" value="ECO:0007669"/>
    <property type="project" value="UniProtKB-UniRule"/>
</dbReference>
<accession>A0A7T0BRR4</accession>
<keyword evidence="2 7" id="KW-0396">Initiation factor</keyword>
<dbReference type="InterPro" id="IPR019815">
    <property type="entry name" value="Translation_initiation_fac_3_C"/>
</dbReference>
<evidence type="ECO:0000259" key="5">
    <source>
        <dbReference type="Pfam" id="PF00707"/>
    </source>
</evidence>
<reference evidence="7 8" key="1">
    <citation type="journal article" date="2020" name="Sci. Rep.">
        <title>Morphology, ultrastructure, genomics, and phylogeny of Euplotes vanleeuwenhoeki sp. nov. and its ultra-reduced endosymbiont Candidatus Pinguicoccus supinus sp. nov.</title>
        <authorList>
            <person name="Serra V."/>
            <person name="Gammuto L."/>
            <person name="Nitla V."/>
            <person name="Castelli M."/>
            <person name="Lanzoni O."/>
            <person name="Sassera D."/>
            <person name="Bandi C."/>
            <person name="Sandeep B.V."/>
            <person name="Verni F."/>
            <person name="Modeo L."/>
            <person name="Petroni G."/>
        </authorList>
    </citation>
    <scope>NUCLEOTIDE SEQUENCE [LARGE SCALE GENOMIC DNA]</scope>
    <source>
        <strain evidence="7 8">KKR18_Esm</strain>
    </source>
</reference>
<keyword evidence="3" id="KW-0648">Protein biosynthesis</keyword>
<feature type="domain" description="Translation initiation factor 3 C-terminal" evidence="5">
    <location>
        <begin position="104"/>
        <end position="187"/>
    </location>
</feature>
<evidence type="ECO:0000313" key="7">
    <source>
        <dbReference type="EMBL" id="QPJ58561.1"/>
    </source>
</evidence>
<dbReference type="Gene3D" id="3.30.110.10">
    <property type="entry name" value="Translation initiation factor 3 (IF-3), C-terminal domain"/>
    <property type="match status" value="1"/>
</dbReference>
<dbReference type="InterPro" id="IPR019814">
    <property type="entry name" value="Translation_initiation_fac_3_N"/>
</dbReference>
<feature type="domain" description="Translation initiation factor 3 N-terminal" evidence="6">
    <location>
        <begin position="27"/>
        <end position="94"/>
    </location>
</feature>
<comment type="similarity">
    <text evidence="1">Belongs to the IF-3 family.</text>
</comment>
<evidence type="ECO:0000256" key="4">
    <source>
        <dbReference type="NCBIfam" id="TIGR00168"/>
    </source>
</evidence>
<dbReference type="SUPFAM" id="SSF55200">
    <property type="entry name" value="Translation initiation factor IF3, C-terminal domain"/>
    <property type="match status" value="1"/>
</dbReference>
<dbReference type="KEGG" id="psup:E5P55_01225"/>
<dbReference type="EMBL" id="CP039370">
    <property type="protein sequence ID" value="QPJ58561.1"/>
    <property type="molecule type" value="Genomic_DNA"/>
</dbReference>
<dbReference type="GO" id="GO:0005737">
    <property type="term" value="C:cytoplasm"/>
    <property type="evidence" value="ECO:0007669"/>
    <property type="project" value="UniProtKB-ARBA"/>
</dbReference>
<dbReference type="InterPro" id="IPR036788">
    <property type="entry name" value="T_IF-3_C_sf"/>
</dbReference>
<dbReference type="Pfam" id="PF05198">
    <property type="entry name" value="IF3_N"/>
    <property type="match status" value="1"/>
</dbReference>
<evidence type="ECO:0000256" key="2">
    <source>
        <dbReference type="ARBA" id="ARBA00022540"/>
    </source>
</evidence>
<dbReference type="GO" id="GO:0032790">
    <property type="term" value="P:ribosome disassembly"/>
    <property type="evidence" value="ECO:0007669"/>
    <property type="project" value="TreeGrafter"/>
</dbReference>
<dbReference type="Gene3D" id="3.10.20.80">
    <property type="entry name" value="Translation initiation factor 3 (IF-3), N-terminal domain"/>
    <property type="match status" value="1"/>
</dbReference>
<sequence>MNLNNNTYYSYIKGNKNRGGGLFFEKNNDISCSTIKVIGINNTQLGLIDKLYALNFARKLKLDVVNITTNGKSHLYKILRYDKYLYLLRKKSKNSKSNTNKINKIKEIKFNINISERDLEIKINRGIFFLKKMLRVKFIVIFKKKYLNLRDKGVCILNKIYSNLNLISKKEGSLKNSSRYISMSLTPLKSSTKTRSVI</sequence>
<gene>
    <name evidence="7" type="primary">infC</name>
    <name evidence="7" type="ORF">E5P55_01225</name>
</gene>
<evidence type="ECO:0000256" key="3">
    <source>
        <dbReference type="ARBA" id="ARBA00022917"/>
    </source>
</evidence>
<dbReference type="Pfam" id="PF00707">
    <property type="entry name" value="IF3_C"/>
    <property type="match status" value="1"/>
</dbReference>